<evidence type="ECO:0000256" key="2">
    <source>
        <dbReference type="SAM" id="Phobius"/>
    </source>
</evidence>
<dbReference type="AlphaFoldDB" id="A0A939TP85"/>
<sequence length="267" mass="28670">MTTPALPQRASWMGLLLATLWIVPVLGGPGWSWMGFGIAALIAADPRLWWPAIAYTTVGFITLPLEDELSLDDLATIIRTLAWVACIVHGLVVLPRVLRRVAEGNGAIQTAQERRRSADRARRERADAPGGARTASTAGGARSGGGRRRGAPARPAPAPVPEEARGLAAAGERTRDALVDRSAAAPAAPTVDVNKASRRDLAKLPGMDRERARTVVAERDRRGGFASLEDFARTAGLQPHEAVRLQAHAFCSPRPRPPRTFARRVDL</sequence>
<feature type="compositionally biased region" description="Basic and acidic residues" evidence="1">
    <location>
        <begin position="112"/>
        <end position="127"/>
    </location>
</feature>
<keyword evidence="4" id="KW-1185">Reference proteome</keyword>
<dbReference type="InterPro" id="IPR051675">
    <property type="entry name" value="Endo/Exo/Phosphatase_dom_1"/>
</dbReference>
<dbReference type="Proteomes" id="UP000680132">
    <property type="component" value="Unassembled WGS sequence"/>
</dbReference>
<proteinExistence type="predicted"/>
<keyword evidence="2" id="KW-0812">Transmembrane</keyword>
<feature type="transmembrane region" description="Helical" evidence="2">
    <location>
        <begin position="12"/>
        <end position="36"/>
    </location>
</feature>
<gene>
    <name evidence="3" type="ORF">J5V96_01160</name>
</gene>
<protein>
    <submittedName>
        <fullName evidence="3">Helix-hairpin-helix domain-containing protein</fullName>
    </submittedName>
</protein>
<dbReference type="SUPFAM" id="SSF47781">
    <property type="entry name" value="RuvA domain 2-like"/>
    <property type="match status" value="1"/>
</dbReference>
<name>A0A939TP85_9MICO</name>
<feature type="compositionally biased region" description="Low complexity" evidence="1">
    <location>
        <begin position="128"/>
        <end position="140"/>
    </location>
</feature>
<organism evidence="3 4">
    <name type="scientific">Microbacterium stercoris</name>
    <dbReference type="NCBI Taxonomy" id="2820289"/>
    <lineage>
        <taxon>Bacteria</taxon>
        <taxon>Bacillati</taxon>
        <taxon>Actinomycetota</taxon>
        <taxon>Actinomycetes</taxon>
        <taxon>Micrococcales</taxon>
        <taxon>Microbacteriaceae</taxon>
        <taxon>Microbacterium</taxon>
    </lineage>
</organism>
<keyword evidence="2" id="KW-0472">Membrane</keyword>
<dbReference type="EMBL" id="JAGFOA010000001">
    <property type="protein sequence ID" value="MBO3662115.1"/>
    <property type="molecule type" value="Genomic_DNA"/>
</dbReference>
<reference evidence="3" key="1">
    <citation type="submission" date="2021-03" db="EMBL/GenBank/DDBJ databases">
        <title>Microbacterium sp. nov., a novel actinobacterium isolated from cow dung.</title>
        <authorList>
            <person name="Zhang L."/>
        </authorList>
    </citation>
    <scope>NUCLEOTIDE SEQUENCE</scope>
    <source>
        <strain evidence="3">NEAU-LLB</strain>
    </source>
</reference>
<feature type="region of interest" description="Disordered" evidence="1">
    <location>
        <begin position="109"/>
        <end position="173"/>
    </location>
</feature>
<dbReference type="PANTHER" id="PTHR21180">
    <property type="entry name" value="ENDONUCLEASE/EXONUCLEASE/PHOSPHATASE FAMILY DOMAIN-CONTAINING PROTEIN 1"/>
    <property type="match status" value="1"/>
</dbReference>
<feature type="transmembrane region" description="Helical" evidence="2">
    <location>
        <begin position="48"/>
        <end position="65"/>
    </location>
</feature>
<dbReference type="GO" id="GO:0015628">
    <property type="term" value="P:protein secretion by the type II secretion system"/>
    <property type="evidence" value="ECO:0007669"/>
    <property type="project" value="TreeGrafter"/>
</dbReference>
<accession>A0A939TP85</accession>
<dbReference type="RefSeq" id="WP_208499678.1">
    <property type="nucleotide sequence ID" value="NZ_JAGFOA010000001.1"/>
</dbReference>
<dbReference type="PANTHER" id="PTHR21180:SF32">
    <property type="entry name" value="ENDONUCLEASE_EXONUCLEASE_PHOSPHATASE FAMILY DOMAIN-CONTAINING PROTEIN 1"/>
    <property type="match status" value="1"/>
</dbReference>
<dbReference type="GO" id="GO:0015627">
    <property type="term" value="C:type II protein secretion system complex"/>
    <property type="evidence" value="ECO:0007669"/>
    <property type="project" value="TreeGrafter"/>
</dbReference>
<keyword evidence="2" id="KW-1133">Transmembrane helix</keyword>
<feature type="transmembrane region" description="Helical" evidence="2">
    <location>
        <begin position="77"/>
        <end position="94"/>
    </location>
</feature>
<comment type="caution">
    <text evidence="3">The sequence shown here is derived from an EMBL/GenBank/DDBJ whole genome shotgun (WGS) entry which is preliminary data.</text>
</comment>
<dbReference type="InterPro" id="IPR010994">
    <property type="entry name" value="RuvA_2-like"/>
</dbReference>
<evidence type="ECO:0000313" key="3">
    <source>
        <dbReference type="EMBL" id="MBO3662115.1"/>
    </source>
</evidence>
<evidence type="ECO:0000313" key="4">
    <source>
        <dbReference type="Proteomes" id="UP000680132"/>
    </source>
</evidence>
<evidence type="ECO:0000256" key="1">
    <source>
        <dbReference type="SAM" id="MobiDB-lite"/>
    </source>
</evidence>
<dbReference type="Gene3D" id="1.10.150.320">
    <property type="entry name" value="Photosystem II 12 kDa extrinsic protein"/>
    <property type="match status" value="1"/>
</dbReference>
<dbReference type="Pfam" id="PF12836">
    <property type="entry name" value="HHH_3"/>
    <property type="match status" value="1"/>
</dbReference>